<dbReference type="InterPro" id="IPR026286">
    <property type="entry name" value="MaiA/AMDase"/>
</dbReference>
<gene>
    <name evidence="1" type="ORF">CEW88_15385</name>
</gene>
<dbReference type="Gene3D" id="3.40.50.12500">
    <property type="match status" value="1"/>
</dbReference>
<proteinExistence type="predicted"/>
<dbReference type="KEGG" id="ypac:CEW88_15385"/>
<dbReference type="AlphaFoldDB" id="A0A2U8HK07"/>
<protein>
    <submittedName>
        <fullName evidence="1">Ectoine utilization protein EutA</fullName>
    </submittedName>
</protein>
<evidence type="ECO:0000313" key="2">
    <source>
        <dbReference type="Proteomes" id="UP000244915"/>
    </source>
</evidence>
<dbReference type="PANTHER" id="PTHR40267">
    <property type="entry name" value="BLR3294 PROTEIN"/>
    <property type="match status" value="1"/>
</dbReference>
<dbReference type="InterPro" id="IPR053714">
    <property type="entry name" value="Iso_Racemase_Enz_sf"/>
</dbReference>
<dbReference type="PANTHER" id="PTHR40267:SF1">
    <property type="entry name" value="BLR3294 PROTEIN"/>
    <property type="match status" value="1"/>
</dbReference>
<dbReference type="OrthoDB" id="9816064at2"/>
<dbReference type="PIRSF" id="PIRSF015736">
    <property type="entry name" value="MI"/>
    <property type="match status" value="1"/>
</dbReference>
<dbReference type="Pfam" id="PF17645">
    <property type="entry name" value="Amdase"/>
    <property type="match status" value="1"/>
</dbReference>
<dbReference type="Proteomes" id="UP000244915">
    <property type="component" value="Chromosome 2"/>
</dbReference>
<sequence>MSAPDLRRDHLRRFGMIALATDLTIEGDAARLMLPGTQLHVTRIAFENPTTPESLRRTGPRLRNAAELILPGVALEGMLFGCTSASAVLGDEVTALIGPRASVTTPLSAALRACEALGVGRLSLLAPYRTETTTLVAGHLARHGVEVVAQSSMGHADDRDMGMLTPEAVIEAALAADHPRADALFLSCTALPAVPVIDRLEMMLGKPVLSSNQVSFWSMLDTAGISGDGPGRLFKVHRW</sequence>
<dbReference type="RefSeq" id="WP_108968610.1">
    <property type="nucleotide sequence ID" value="NZ_CP022190.1"/>
</dbReference>
<accession>A0A2U8HK07</accession>
<dbReference type="EMBL" id="CP022190">
    <property type="protein sequence ID" value="AWI85135.1"/>
    <property type="molecule type" value="Genomic_DNA"/>
</dbReference>
<name>A0A2U8HK07_9RHOB</name>
<organism evidence="1 2">
    <name type="scientific">Alloyangia pacifica</name>
    <dbReference type="NCBI Taxonomy" id="311180"/>
    <lineage>
        <taxon>Bacteria</taxon>
        <taxon>Pseudomonadati</taxon>
        <taxon>Pseudomonadota</taxon>
        <taxon>Alphaproteobacteria</taxon>
        <taxon>Rhodobacterales</taxon>
        <taxon>Roseobacteraceae</taxon>
        <taxon>Alloyangia</taxon>
    </lineage>
</organism>
<reference evidence="1 2" key="1">
    <citation type="submission" date="2017-06" db="EMBL/GenBank/DDBJ databases">
        <title>Yangia sp. YSBP01 complete genome sequence.</title>
        <authorList>
            <person name="Woo J.-H."/>
            <person name="Kim H.-S."/>
        </authorList>
    </citation>
    <scope>NUCLEOTIDE SEQUENCE [LARGE SCALE GENOMIC DNA]</scope>
    <source>
        <strain evidence="1 2">YSBP01</strain>
    </source>
</reference>
<evidence type="ECO:0000313" key="1">
    <source>
        <dbReference type="EMBL" id="AWI85135.1"/>
    </source>
</evidence>